<dbReference type="EMBL" id="KB008152">
    <property type="protein sequence ID" value="ELR11424.1"/>
    <property type="molecule type" value="Genomic_DNA"/>
</dbReference>
<organism evidence="1 2">
    <name type="scientific">Acanthamoeba castellanii (strain ATCC 30010 / Neff)</name>
    <dbReference type="NCBI Taxonomy" id="1257118"/>
    <lineage>
        <taxon>Eukaryota</taxon>
        <taxon>Amoebozoa</taxon>
        <taxon>Discosea</taxon>
        <taxon>Longamoebia</taxon>
        <taxon>Centramoebida</taxon>
        <taxon>Acanthamoebidae</taxon>
        <taxon>Acanthamoeba</taxon>
    </lineage>
</organism>
<dbReference type="GeneID" id="14911854"/>
<gene>
    <name evidence="1" type="ORF">ACA1_323210</name>
</gene>
<name>L8GEX0_ACACF</name>
<evidence type="ECO:0000313" key="2">
    <source>
        <dbReference type="Proteomes" id="UP000011083"/>
    </source>
</evidence>
<dbReference type="GO" id="GO:0006629">
    <property type="term" value="P:lipid metabolic process"/>
    <property type="evidence" value="ECO:0007669"/>
    <property type="project" value="InterPro"/>
</dbReference>
<dbReference type="SUPFAM" id="SSF51695">
    <property type="entry name" value="PLC-like phosphodiesterases"/>
    <property type="match status" value="1"/>
</dbReference>
<dbReference type="InterPro" id="IPR017946">
    <property type="entry name" value="PLC-like_Pdiesterase_TIM-brl"/>
</dbReference>
<dbReference type="RefSeq" id="XP_004333437.1">
    <property type="nucleotide sequence ID" value="XM_004333389.1"/>
</dbReference>
<dbReference type="VEuPathDB" id="AmoebaDB:ACA1_323210"/>
<dbReference type="PROSITE" id="PS50007">
    <property type="entry name" value="PIPLC_X_DOMAIN"/>
    <property type="match status" value="1"/>
</dbReference>
<dbReference type="GO" id="GO:0008081">
    <property type="term" value="F:phosphoric diester hydrolase activity"/>
    <property type="evidence" value="ECO:0007669"/>
    <property type="project" value="InterPro"/>
</dbReference>
<dbReference type="KEGG" id="acan:ACA1_323210"/>
<sequence>MQVNVWVQDLLVTLRKMGVEKPYQVIKGWADTQNSDVYTQLYKYCDPFLLELMQGLTVQGTQRRGARFLDIRVCWSKDTAMYHTLHFILGSPTEEMLGNITQFLTDFPEEIVILQWGSFAGYQPSNCYRVPSFTFTHDLDPTHVYIRFNDTQHDNLVMLMHKYLGPFGMFPKSLAPRLAQAAHILPKVGRPVKPLESRRHDTAFQRGASSGERVEQGEGDRLPFVQGAAGIEDRGRSRVGVIADKYAYAGLTFTYGDMLRSGKRVLVLYDDMPTANRYDELWPSQEY</sequence>
<keyword evidence="2" id="KW-1185">Reference proteome</keyword>
<accession>L8GEX0</accession>
<dbReference type="OrthoDB" id="1046782at2759"/>
<dbReference type="Gene3D" id="3.20.20.190">
    <property type="entry name" value="Phosphatidylinositol (PI) phosphodiesterase"/>
    <property type="match status" value="1"/>
</dbReference>
<dbReference type="AlphaFoldDB" id="L8GEX0"/>
<proteinExistence type="predicted"/>
<dbReference type="Proteomes" id="UP000011083">
    <property type="component" value="Unassembled WGS sequence"/>
</dbReference>
<protein>
    <submittedName>
        <fullName evidence="1">Uncharacterized protein</fullName>
    </submittedName>
</protein>
<reference evidence="1 2" key="1">
    <citation type="journal article" date="2013" name="Genome Biol.">
        <title>Genome of Acanthamoeba castellanii highlights extensive lateral gene transfer and early evolution of tyrosine kinase signaling.</title>
        <authorList>
            <person name="Clarke M."/>
            <person name="Lohan A.J."/>
            <person name="Liu B."/>
            <person name="Lagkouvardos I."/>
            <person name="Roy S."/>
            <person name="Zafar N."/>
            <person name="Bertelli C."/>
            <person name="Schilde C."/>
            <person name="Kianianmomeni A."/>
            <person name="Burglin T.R."/>
            <person name="Frech C."/>
            <person name="Turcotte B."/>
            <person name="Kopec K.O."/>
            <person name="Synnott J.M."/>
            <person name="Choo C."/>
            <person name="Paponov I."/>
            <person name="Finkler A."/>
            <person name="Soon Heng Tan C."/>
            <person name="Hutchins A.P."/>
            <person name="Weinmeier T."/>
            <person name="Rattei T."/>
            <person name="Chu J.S."/>
            <person name="Gimenez G."/>
            <person name="Irimia M."/>
            <person name="Rigden D.J."/>
            <person name="Fitzpatrick D.A."/>
            <person name="Lorenzo-Morales J."/>
            <person name="Bateman A."/>
            <person name="Chiu C.H."/>
            <person name="Tang P."/>
            <person name="Hegemann P."/>
            <person name="Fromm H."/>
            <person name="Raoult D."/>
            <person name="Greub G."/>
            <person name="Miranda-Saavedra D."/>
            <person name="Chen N."/>
            <person name="Nash P."/>
            <person name="Ginger M.L."/>
            <person name="Horn M."/>
            <person name="Schaap P."/>
            <person name="Caler L."/>
            <person name="Loftus B."/>
        </authorList>
    </citation>
    <scope>NUCLEOTIDE SEQUENCE [LARGE SCALE GENOMIC DNA]</scope>
    <source>
        <strain evidence="1 2">Neff</strain>
    </source>
</reference>
<evidence type="ECO:0000313" key="1">
    <source>
        <dbReference type="EMBL" id="ELR11424.1"/>
    </source>
</evidence>